<name>A0A223S195_9ACTN</name>
<evidence type="ECO:0000313" key="5">
    <source>
        <dbReference type="EMBL" id="ASU81913.1"/>
    </source>
</evidence>
<dbReference type="SUPFAM" id="SSF46689">
    <property type="entry name" value="Homeodomain-like"/>
    <property type="match status" value="1"/>
</dbReference>
<sequence>MVAQRTAAYQITQCTSNTFNYIRTLQQARQEDDEDYRLLIPLDGEMFIRQHDQQTRLVPGGGTLFTLVEPFDLEKKGANSTLIATFPAREVNERLGLSAPLATGFDMTTGLGRVVNDVMVALFEEREVLTASQFDAVCDRLVELVCMLAAGDDRPDSPRHLADVESVVRRHIREHAADPDLNCAILGRSLGWSLRQVQVALQQAGTTPSELIREERLRLIRDRLRSPTYRHMSITELARVTGFSSVSALSTAFKRRFGMSPREARYGEGSAET</sequence>
<dbReference type="KEGG" id="ngv:CDO52_03180"/>
<dbReference type="InterPro" id="IPR050204">
    <property type="entry name" value="AraC_XylS_family_regulators"/>
</dbReference>
<keyword evidence="2" id="KW-0238">DNA-binding</keyword>
<feature type="domain" description="HTH araC/xylS-type" evidence="4">
    <location>
        <begin position="166"/>
        <end position="267"/>
    </location>
</feature>
<proteinExistence type="predicted"/>
<dbReference type="AlphaFoldDB" id="A0A223S195"/>
<evidence type="ECO:0000256" key="2">
    <source>
        <dbReference type="ARBA" id="ARBA00023125"/>
    </source>
</evidence>
<dbReference type="GO" id="GO:0003700">
    <property type="term" value="F:DNA-binding transcription factor activity"/>
    <property type="evidence" value="ECO:0007669"/>
    <property type="project" value="InterPro"/>
</dbReference>
<reference evidence="5 6" key="1">
    <citation type="submission" date="2017-08" db="EMBL/GenBank/DDBJ databases">
        <title>The complete genome sequence of Nocardiopsis gilva YIM 90087.</title>
        <authorList>
            <person name="Yin M."/>
            <person name="Tang S."/>
        </authorList>
    </citation>
    <scope>NUCLEOTIDE SEQUENCE [LARGE SCALE GENOMIC DNA]</scope>
    <source>
        <strain evidence="5 6">YIM 90087</strain>
    </source>
</reference>
<dbReference type="OrthoDB" id="241790at2"/>
<dbReference type="EMBL" id="CP022753">
    <property type="protein sequence ID" value="ASU81913.1"/>
    <property type="molecule type" value="Genomic_DNA"/>
</dbReference>
<keyword evidence="6" id="KW-1185">Reference proteome</keyword>
<dbReference type="InterPro" id="IPR009057">
    <property type="entry name" value="Homeodomain-like_sf"/>
</dbReference>
<dbReference type="RefSeq" id="WP_017621518.1">
    <property type="nucleotide sequence ID" value="NZ_ANBG01000423.1"/>
</dbReference>
<accession>A0A223S195</accession>
<protein>
    <submittedName>
        <fullName evidence="5">AraC family transcriptional regulator</fullName>
    </submittedName>
</protein>
<gene>
    <name evidence="5" type="ORF">CDO52_03180</name>
</gene>
<evidence type="ECO:0000259" key="4">
    <source>
        <dbReference type="PROSITE" id="PS01124"/>
    </source>
</evidence>
<dbReference type="Gene3D" id="1.10.10.60">
    <property type="entry name" value="Homeodomain-like"/>
    <property type="match status" value="1"/>
</dbReference>
<dbReference type="InterPro" id="IPR018060">
    <property type="entry name" value="HTH_AraC"/>
</dbReference>
<organism evidence="5 6">
    <name type="scientific">Nocardiopsis gilva YIM 90087</name>
    <dbReference type="NCBI Taxonomy" id="1235441"/>
    <lineage>
        <taxon>Bacteria</taxon>
        <taxon>Bacillati</taxon>
        <taxon>Actinomycetota</taxon>
        <taxon>Actinomycetes</taxon>
        <taxon>Streptosporangiales</taxon>
        <taxon>Nocardiopsidaceae</taxon>
        <taxon>Nocardiopsis</taxon>
    </lineage>
</organism>
<evidence type="ECO:0000256" key="3">
    <source>
        <dbReference type="ARBA" id="ARBA00023163"/>
    </source>
</evidence>
<dbReference type="PANTHER" id="PTHR46796">
    <property type="entry name" value="HTH-TYPE TRANSCRIPTIONAL ACTIVATOR RHAS-RELATED"/>
    <property type="match status" value="1"/>
</dbReference>
<dbReference type="Pfam" id="PF12833">
    <property type="entry name" value="HTH_18"/>
    <property type="match status" value="1"/>
</dbReference>
<dbReference type="GO" id="GO:0043565">
    <property type="term" value="F:sequence-specific DNA binding"/>
    <property type="evidence" value="ECO:0007669"/>
    <property type="project" value="InterPro"/>
</dbReference>
<keyword evidence="1" id="KW-0805">Transcription regulation</keyword>
<dbReference type="PROSITE" id="PS00041">
    <property type="entry name" value="HTH_ARAC_FAMILY_1"/>
    <property type="match status" value="1"/>
</dbReference>
<dbReference type="Proteomes" id="UP000215005">
    <property type="component" value="Chromosome"/>
</dbReference>
<dbReference type="InterPro" id="IPR035418">
    <property type="entry name" value="AraC-bd_2"/>
</dbReference>
<dbReference type="Pfam" id="PF14525">
    <property type="entry name" value="AraC_binding_2"/>
    <property type="match status" value="1"/>
</dbReference>
<dbReference type="SMART" id="SM00342">
    <property type="entry name" value="HTH_ARAC"/>
    <property type="match status" value="1"/>
</dbReference>
<keyword evidence="3" id="KW-0804">Transcription</keyword>
<dbReference type="PANTHER" id="PTHR46796:SF6">
    <property type="entry name" value="ARAC SUBFAMILY"/>
    <property type="match status" value="1"/>
</dbReference>
<evidence type="ECO:0000256" key="1">
    <source>
        <dbReference type="ARBA" id="ARBA00023015"/>
    </source>
</evidence>
<dbReference type="PROSITE" id="PS01124">
    <property type="entry name" value="HTH_ARAC_FAMILY_2"/>
    <property type="match status" value="1"/>
</dbReference>
<evidence type="ECO:0000313" key="6">
    <source>
        <dbReference type="Proteomes" id="UP000215005"/>
    </source>
</evidence>
<dbReference type="InterPro" id="IPR018062">
    <property type="entry name" value="HTH_AraC-typ_CS"/>
</dbReference>